<dbReference type="RefSeq" id="WP_307237434.1">
    <property type="nucleotide sequence ID" value="NZ_JAUSQZ010000001.1"/>
</dbReference>
<dbReference type="EMBL" id="JAUSQZ010000001">
    <property type="protein sequence ID" value="MDP9824588.1"/>
    <property type="molecule type" value="Genomic_DNA"/>
</dbReference>
<evidence type="ECO:0000313" key="2">
    <source>
        <dbReference type="EMBL" id="MDP9824588.1"/>
    </source>
</evidence>
<dbReference type="Pfam" id="PF19040">
    <property type="entry name" value="SGNH"/>
    <property type="match status" value="1"/>
</dbReference>
<evidence type="ECO:0000259" key="1">
    <source>
        <dbReference type="Pfam" id="PF19040"/>
    </source>
</evidence>
<evidence type="ECO:0000313" key="3">
    <source>
        <dbReference type="Proteomes" id="UP001235712"/>
    </source>
</evidence>
<gene>
    <name evidence="2" type="ORF">J2S57_000337</name>
</gene>
<accession>A0ABT9NVY6</accession>
<protein>
    <submittedName>
        <fullName evidence="2">Hemolysin</fullName>
    </submittedName>
</protein>
<name>A0ABT9NVY6_9ACTN</name>
<organism evidence="2 3">
    <name type="scientific">Kineosporia succinea</name>
    <dbReference type="NCBI Taxonomy" id="84632"/>
    <lineage>
        <taxon>Bacteria</taxon>
        <taxon>Bacillati</taxon>
        <taxon>Actinomycetota</taxon>
        <taxon>Actinomycetes</taxon>
        <taxon>Kineosporiales</taxon>
        <taxon>Kineosporiaceae</taxon>
        <taxon>Kineosporia</taxon>
    </lineage>
</organism>
<dbReference type="PROSITE" id="PS51257">
    <property type="entry name" value="PROKAR_LIPOPROTEIN"/>
    <property type="match status" value="1"/>
</dbReference>
<dbReference type="Proteomes" id="UP001235712">
    <property type="component" value="Unassembled WGS sequence"/>
</dbReference>
<proteinExistence type="predicted"/>
<dbReference type="InterPro" id="IPR043968">
    <property type="entry name" value="SGNH"/>
</dbReference>
<sequence>MLSRTSVSQALGLPVVSALALVLTMLLALSGCSAATPEAPPPLRPLPEQARQDNGDLYARGCSSGYKDPEVHPCVFDDSAAEDSPVVVAVGDSKVAQWMPALQELATRHHWKLISMTKSGCPFSEIHRQRVKGEYTSCVTWNDAALEQVKELKPDLLVTTQFPRYPALVNGRRVDDPANREELVRGLSARISAVQDAGIPVATIAETPIMGFNTPACVQQHPDDLDLCARPRAEVTADSGLVAAAAGRSGAPVVDLIDDFCTETTCPAVRDGYLLYRDDHHTTATFIRTLAPDLAAGLTSGLETGLSTRLLGP</sequence>
<comment type="caution">
    <text evidence="2">The sequence shown here is derived from an EMBL/GenBank/DDBJ whole genome shotgun (WGS) entry which is preliminary data.</text>
</comment>
<keyword evidence="3" id="KW-1185">Reference proteome</keyword>
<reference evidence="2 3" key="1">
    <citation type="submission" date="2023-07" db="EMBL/GenBank/DDBJ databases">
        <title>Sequencing the genomes of 1000 actinobacteria strains.</title>
        <authorList>
            <person name="Klenk H.-P."/>
        </authorList>
    </citation>
    <scope>NUCLEOTIDE SEQUENCE [LARGE SCALE GENOMIC DNA]</scope>
    <source>
        <strain evidence="2 3">DSM 44388</strain>
    </source>
</reference>
<feature type="domain" description="SGNH" evidence="1">
    <location>
        <begin position="69"/>
        <end position="295"/>
    </location>
</feature>